<feature type="region of interest" description="Disordered" evidence="7">
    <location>
        <begin position="116"/>
        <end position="182"/>
    </location>
</feature>
<evidence type="ECO:0000256" key="6">
    <source>
        <dbReference type="PROSITE-ProRule" id="PRU00502"/>
    </source>
</evidence>
<evidence type="ECO:0000256" key="5">
    <source>
        <dbReference type="ARBA" id="ARBA00022833"/>
    </source>
</evidence>
<dbReference type="InterPro" id="IPR001607">
    <property type="entry name" value="Znf_UBP"/>
</dbReference>
<dbReference type="SUPFAM" id="SSF54001">
    <property type="entry name" value="Cysteine proteinases"/>
    <property type="match status" value="1"/>
</dbReference>
<keyword evidence="4 6" id="KW-0863">Zinc-finger</keyword>
<evidence type="ECO:0000256" key="3">
    <source>
        <dbReference type="ARBA" id="ARBA00022723"/>
    </source>
</evidence>
<keyword evidence="5" id="KW-0862">Zinc</keyword>
<dbReference type="OrthoDB" id="21192at2759"/>
<dbReference type="AlphaFoldDB" id="A0A8S3SM80"/>
<dbReference type="Pfam" id="PF02148">
    <property type="entry name" value="zf-UBP"/>
    <property type="match status" value="1"/>
</dbReference>
<dbReference type="Pfam" id="PF00443">
    <property type="entry name" value="UCH"/>
    <property type="match status" value="1"/>
</dbReference>
<evidence type="ECO:0000256" key="2">
    <source>
        <dbReference type="ARBA" id="ARBA00012759"/>
    </source>
</evidence>
<dbReference type="Gene3D" id="3.30.40.10">
    <property type="entry name" value="Zinc/RING finger domain, C3HC4 (zinc finger)"/>
    <property type="match status" value="1"/>
</dbReference>
<sequence>MECPHLEEAVKILAPPTIADTKTHFVCAVCNTEKNPWICTNCGKIHCGRYVNGHGKLHNEENPNHSVCMDCESFAVFCYACDEFVINDTEQGHLDKLRRHVVQLLMRVDTCSKHEHCDENSENKSSQNRTQLTLRPKVRRNSTESQENVPISKRRNSTETQENDPKRKRLKKEDRISRPRSSGLRNLGNTCFMNAVLQSLSNIQQFCGYIKQLPSLEEKSTKKKHITRKASKTEEDILLIEEVRKTLIALWQGTKGAISPESLFCVIWKVVPRFRGYQQQDAHEFMRYLLDRLHTELLSLLPYPNNNSPFIGPKGKSTIVTAIFGGLLQNEVTCLECRMESKKHDPFLDLSLDIPPQFSTRSSKNKEGDPVCRLEDCLSSFTELEELEASELYMCSNCKKKQRSTKKFWIRRLPNVLCLHIKRFRWQSYFRVKLDTFVEFPLKDLNMNKYVLNNLVTNEYDLAAAIVHHGSGAGSGHYTAYAQHDGQWFNFNDSTVTMCEEQTVARCKAYILFYIRREFKIPDYFNGTSHR</sequence>
<feature type="compositionally biased region" description="Polar residues" evidence="7">
    <location>
        <begin position="123"/>
        <end position="133"/>
    </location>
</feature>
<dbReference type="GO" id="GO:0008270">
    <property type="term" value="F:zinc ion binding"/>
    <property type="evidence" value="ECO:0007669"/>
    <property type="project" value="UniProtKB-KW"/>
</dbReference>
<dbReference type="SMART" id="SM00290">
    <property type="entry name" value="ZnF_UBP"/>
    <property type="match status" value="1"/>
</dbReference>
<evidence type="ECO:0000259" key="8">
    <source>
        <dbReference type="PROSITE" id="PS50235"/>
    </source>
</evidence>
<dbReference type="GO" id="GO:0004843">
    <property type="term" value="F:cysteine-type deubiquitinase activity"/>
    <property type="evidence" value="ECO:0007669"/>
    <property type="project" value="UniProtKB-EC"/>
</dbReference>
<gene>
    <name evidence="10" type="ORF">MEDL_33277</name>
</gene>
<dbReference type="PROSITE" id="PS50271">
    <property type="entry name" value="ZF_UBP"/>
    <property type="match status" value="1"/>
</dbReference>
<organism evidence="10 11">
    <name type="scientific">Mytilus edulis</name>
    <name type="common">Blue mussel</name>
    <dbReference type="NCBI Taxonomy" id="6550"/>
    <lineage>
        <taxon>Eukaryota</taxon>
        <taxon>Metazoa</taxon>
        <taxon>Spiralia</taxon>
        <taxon>Lophotrochozoa</taxon>
        <taxon>Mollusca</taxon>
        <taxon>Bivalvia</taxon>
        <taxon>Autobranchia</taxon>
        <taxon>Pteriomorphia</taxon>
        <taxon>Mytilida</taxon>
        <taxon>Mytiloidea</taxon>
        <taxon>Mytilidae</taxon>
        <taxon>Mytilinae</taxon>
        <taxon>Mytilus</taxon>
    </lineage>
</organism>
<dbReference type="InterPro" id="IPR038765">
    <property type="entry name" value="Papain-like_cys_pep_sf"/>
</dbReference>
<accession>A0A8S3SM80</accession>
<evidence type="ECO:0000256" key="1">
    <source>
        <dbReference type="ARBA" id="ARBA00000707"/>
    </source>
</evidence>
<comment type="catalytic activity">
    <reaction evidence="1">
        <text>Thiol-dependent hydrolysis of ester, thioester, amide, peptide and isopeptide bonds formed by the C-terminal Gly of ubiquitin (a 76-residue protein attached to proteins as an intracellular targeting signal).</text>
        <dbReference type="EC" id="3.4.19.12"/>
    </reaction>
</comment>
<evidence type="ECO:0000313" key="11">
    <source>
        <dbReference type="Proteomes" id="UP000683360"/>
    </source>
</evidence>
<evidence type="ECO:0000256" key="7">
    <source>
        <dbReference type="SAM" id="MobiDB-lite"/>
    </source>
</evidence>
<dbReference type="GO" id="GO:0016579">
    <property type="term" value="P:protein deubiquitination"/>
    <property type="evidence" value="ECO:0007669"/>
    <property type="project" value="InterPro"/>
</dbReference>
<dbReference type="PANTHER" id="PTHR21646:SF19">
    <property type="entry name" value="UBIQUITIN CARBOXYL-TERMINAL HYDROLASE 3"/>
    <property type="match status" value="1"/>
</dbReference>
<protein>
    <recommendedName>
        <fullName evidence="2">ubiquitinyl hydrolase 1</fullName>
        <ecNumber evidence="2">3.4.19.12</ecNumber>
    </recommendedName>
</protein>
<evidence type="ECO:0000313" key="10">
    <source>
        <dbReference type="EMBL" id="CAG2219760.1"/>
    </source>
</evidence>
<dbReference type="SUPFAM" id="SSF57850">
    <property type="entry name" value="RING/U-box"/>
    <property type="match status" value="1"/>
</dbReference>
<evidence type="ECO:0000259" key="9">
    <source>
        <dbReference type="PROSITE" id="PS50271"/>
    </source>
</evidence>
<dbReference type="EC" id="3.4.19.12" evidence="2"/>
<dbReference type="InterPro" id="IPR013083">
    <property type="entry name" value="Znf_RING/FYVE/PHD"/>
</dbReference>
<feature type="domain" description="UBP-type" evidence="9">
    <location>
        <begin position="1"/>
        <end position="105"/>
    </location>
</feature>
<proteinExistence type="predicted"/>
<dbReference type="PROSITE" id="PS00972">
    <property type="entry name" value="USP_1"/>
    <property type="match status" value="1"/>
</dbReference>
<evidence type="ECO:0000256" key="4">
    <source>
        <dbReference type="ARBA" id="ARBA00022771"/>
    </source>
</evidence>
<feature type="domain" description="USP" evidence="8">
    <location>
        <begin position="182"/>
        <end position="517"/>
    </location>
</feature>
<reference evidence="10" key="1">
    <citation type="submission" date="2021-03" db="EMBL/GenBank/DDBJ databases">
        <authorList>
            <person name="Bekaert M."/>
        </authorList>
    </citation>
    <scope>NUCLEOTIDE SEQUENCE</scope>
</reference>
<dbReference type="Gene3D" id="3.90.70.10">
    <property type="entry name" value="Cysteine proteinases"/>
    <property type="match status" value="1"/>
</dbReference>
<dbReference type="PANTHER" id="PTHR21646">
    <property type="entry name" value="UBIQUITIN CARBOXYL-TERMINAL HYDROLASE"/>
    <property type="match status" value="1"/>
</dbReference>
<keyword evidence="11" id="KW-1185">Reference proteome</keyword>
<keyword evidence="3" id="KW-0479">Metal-binding</keyword>
<dbReference type="Proteomes" id="UP000683360">
    <property type="component" value="Unassembled WGS sequence"/>
</dbReference>
<dbReference type="InterPro" id="IPR001394">
    <property type="entry name" value="Peptidase_C19_UCH"/>
</dbReference>
<keyword evidence="10" id="KW-0378">Hydrolase</keyword>
<dbReference type="PROSITE" id="PS50235">
    <property type="entry name" value="USP_3"/>
    <property type="match status" value="1"/>
</dbReference>
<dbReference type="EMBL" id="CAJPWZ010001640">
    <property type="protein sequence ID" value="CAG2219760.1"/>
    <property type="molecule type" value="Genomic_DNA"/>
</dbReference>
<dbReference type="InterPro" id="IPR050185">
    <property type="entry name" value="Ub_carboxyl-term_hydrolase"/>
</dbReference>
<comment type="caution">
    <text evidence="10">The sequence shown here is derived from an EMBL/GenBank/DDBJ whole genome shotgun (WGS) entry which is preliminary data.</text>
</comment>
<dbReference type="InterPro" id="IPR018200">
    <property type="entry name" value="USP_CS"/>
</dbReference>
<name>A0A8S3SM80_MYTED</name>
<dbReference type="InterPro" id="IPR028889">
    <property type="entry name" value="USP"/>
</dbReference>